<proteinExistence type="predicted"/>
<reference evidence="1 2" key="1">
    <citation type="submission" date="2021-03" db="EMBL/GenBank/DDBJ databases">
        <authorList>
            <person name="King G.J."/>
            <person name="Bancroft I."/>
            <person name="Baten A."/>
            <person name="Bloomfield J."/>
            <person name="Borpatragohain P."/>
            <person name="He Z."/>
            <person name="Irish N."/>
            <person name="Irwin J."/>
            <person name="Liu K."/>
            <person name="Mauleon R.P."/>
            <person name="Moore J."/>
            <person name="Morris R."/>
            <person name="Ostergaard L."/>
            <person name="Wang B."/>
            <person name="Wells R."/>
        </authorList>
    </citation>
    <scope>NUCLEOTIDE SEQUENCE [LARGE SCALE GENOMIC DNA]</scope>
    <source>
        <strain evidence="1">R-o-18</strain>
        <tissue evidence="1">Leaf</tissue>
    </source>
</reference>
<protein>
    <submittedName>
        <fullName evidence="1">Uncharacterized protein</fullName>
    </submittedName>
</protein>
<dbReference type="EMBL" id="JADBGQ010000008">
    <property type="protein sequence ID" value="KAG5383920.1"/>
    <property type="molecule type" value="Genomic_DNA"/>
</dbReference>
<sequence>MAGPLDRCGLSPLGDGYYLDQTNFSDNNGRSLITRAHQLLMEGFNWWHVMNAHLNCSRLCHRHDWSVYLIITVD</sequence>
<dbReference type="Proteomes" id="UP000823674">
    <property type="component" value="Chromosome A09"/>
</dbReference>
<accession>A0ABQ7LE88</accession>
<evidence type="ECO:0000313" key="2">
    <source>
        <dbReference type="Proteomes" id="UP000823674"/>
    </source>
</evidence>
<name>A0ABQ7LE88_BRACM</name>
<comment type="caution">
    <text evidence="1">The sequence shown here is derived from an EMBL/GenBank/DDBJ whole genome shotgun (WGS) entry which is preliminary data.</text>
</comment>
<evidence type="ECO:0000313" key="1">
    <source>
        <dbReference type="EMBL" id="KAG5383920.1"/>
    </source>
</evidence>
<organism evidence="1 2">
    <name type="scientific">Brassica rapa subsp. trilocularis</name>
    <dbReference type="NCBI Taxonomy" id="1813537"/>
    <lineage>
        <taxon>Eukaryota</taxon>
        <taxon>Viridiplantae</taxon>
        <taxon>Streptophyta</taxon>
        <taxon>Embryophyta</taxon>
        <taxon>Tracheophyta</taxon>
        <taxon>Spermatophyta</taxon>
        <taxon>Magnoliopsida</taxon>
        <taxon>eudicotyledons</taxon>
        <taxon>Gunneridae</taxon>
        <taxon>Pentapetalae</taxon>
        <taxon>rosids</taxon>
        <taxon>malvids</taxon>
        <taxon>Brassicales</taxon>
        <taxon>Brassicaceae</taxon>
        <taxon>Brassiceae</taxon>
        <taxon>Brassica</taxon>
    </lineage>
</organism>
<gene>
    <name evidence="1" type="primary">A09g506420.1_BraROA</name>
    <name evidence="1" type="ORF">IGI04_035390</name>
</gene>
<keyword evidence="2" id="KW-1185">Reference proteome</keyword>